<evidence type="ECO:0000313" key="1">
    <source>
        <dbReference type="EMBL" id="THG92120.1"/>
    </source>
</evidence>
<name>A0A4S4K4B9_ALKAL</name>
<dbReference type="RefSeq" id="WP_003322222.1">
    <property type="nucleotide sequence ID" value="NZ_ALPT02000048.1"/>
</dbReference>
<comment type="caution">
    <text evidence="1">The sequence shown here is derived from an EMBL/GenBank/DDBJ whole genome shotgun (WGS) entry which is preliminary data.</text>
</comment>
<evidence type="ECO:0000313" key="2">
    <source>
        <dbReference type="Proteomes" id="UP000297014"/>
    </source>
</evidence>
<reference evidence="1 2" key="1">
    <citation type="submission" date="2014-01" db="EMBL/GenBank/DDBJ databases">
        <title>Draft genome sequencing of Bacillus alcalophilus CGMCC 1.3604.</title>
        <authorList>
            <person name="Yang J."/>
            <person name="Diao L."/>
            <person name="Yang S."/>
        </authorList>
    </citation>
    <scope>NUCLEOTIDE SEQUENCE [LARGE SCALE GENOMIC DNA]</scope>
    <source>
        <strain evidence="1 2">CGMCC 1.3604</strain>
    </source>
</reference>
<gene>
    <name evidence="1" type="ORF">AJ85_16890</name>
</gene>
<accession>A0A4S4K4B9</accession>
<dbReference type="AlphaFoldDB" id="A0A4S4K4B9"/>
<proteinExistence type="predicted"/>
<dbReference type="EMBL" id="JALP01000019">
    <property type="protein sequence ID" value="THG92120.1"/>
    <property type="molecule type" value="Genomic_DNA"/>
</dbReference>
<dbReference type="Proteomes" id="UP000297014">
    <property type="component" value="Unassembled WGS sequence"/>
</dbReference>
<protein>
    <submittedName>
        <fullName evidence="1">Uncharacterized protein</fullName>
    </submittedName>
</protein>
<sequence>METHEKEKEDLQDVLQKMVSIIQMGTPAFQEQQHNFLSPVIQAIINSNTIEVKYHTQSRDVTTKSCQGI</sequence>
<dbReference type="OrthoDB" id="9815009at2"/>
<organism evidence="1 2">
    <name type="scientific">Alkalihalobacillus alcalophilus ATCC 27647 = CGMCC 1.3604</name>
    <dbReference type="NCBI Taxonomy" id="1218173"/>
    <lineage>
        <taxon>Bacteria</taxon>
        <taxon>Bacillati</taxon>
        <taxon>Bacillota</taxon>
        <taxon>Bacilli</taxon>
        <taxon>Bacillales</taxon>
        <taxon>Bacillaceae</taxon>
        <taxon>Alkalihalobacillus</taxon>
    </lineage>
</organism>